<keyword evidence="2" id="KW-1185">Reference proteome</keyword>
<evidence type="ECO:0000313" key="2">
    <source>
        <dbReference type="Proteomes" id="UP000509222"/>
    </source>
</evidence>
<dbReference type="RefSeq" id="WP_036804886.1">
    <property type="nucleotide sequence ID" value="NZ_CP051177.1"/>
</dbReference>
<gene>
    <name evidence="1" type="ORF">HF394_13985</name>
</gene>
<reference evidence="2" key="2">
    <citation type="submission" date="2020-06" db="EMBL/GenBank/DDBJ databases">
        <title>Isolation of Planomicrobium glaciei.</title>
        <authorList>
            <person name="Malisova L."/>
            <person name="Safrankova R."/>
            <person name="Jakubu V."/>
            <person name="Spanelova P."/>
        </authorList>
    </citation>
    <scope>NUCLEOTIDE SEQUENCE [LARGE SCALE GENOMIC DNA]</scope>
    <source>
        <strain evidence="2">NRL-ATB46093</strain>
    </source>
</reference>
<dbReference type="Proteomes" id="UP000509222">
    <property type="component" value="Chromosome"/>
</dbReference>
<protein>
    <submittedName>
        <fullName evidence="1">Uncharacterized protein</fullName>
    </submittedName>
</protein>
<dbReference type="EMBL" id="CP051177">
    <property type="protein sequence ID" value="QKX51581.1"/>
    <property type="molecule type" value="Genomic_DNA"/>
</dbReference>
<sequence length="147" mass="16059">MIFLIRNFAILLCAVLLLIGYNYIASPPMPSVKAEGRMVAPTPGSYCWESALKAECVDMAYASPWEQGLKKAPATVKAGVDILVDFNKQPLPGSLRAELWSSETDSKPALLQNGIFTAPKAPGIYVYHLFADWEQGSGNYAFSIEVK</sequence>
<organism evidence="1 2">
    <name type="scientific">Planococcus glaciei</name>
    <dbReference type="NCBI Taxonomy" id="459472"/>
    <lineage>
        <taxon>Bacteria</taxon>
        <taxon>Bacillati</taxon>
        <taxon>Bacillota</taxon>
        <taxon>Bacilli</taxon>
        <taxon>Bacillales</taxon>
        <taxon>Caryophanaceae</taxon>
        <taxon>Planococcus</taxon>
    </lineage>
</organism>
<dbReference type="AlphaFoldDB" id="A0A7H8QDM3"/>
<accession>A0A7H8QDM3</accession>
<proteinExistence type="predicted"/>
<reference evidence="1 2" key="1">
    <citation type="submission" date="2020-04" db="EMBL/GenBank/DDBJ databases">
        <authorList>
            <person name="Pajer P."/>
            <person name="Broz P."/>
        </authorList>
    </citation>
    <scope>NUCLEOTIDE SEQUENCE [LARGE SCALE GENOMIC DNA]</scope>
    <source>
        <strain evidence="2">NRL-ATB46093</strain>
    </source>
</reference>
<evidence type="ECO:0000313" key="1">
    <source>
        <dbReference type="EMBL" id="QKX51581.1"/>
    </source>
</evidence>
<name>A0A7H8QDM3_9BACL</name>